<name>A0A7Z9ATS1_ENTHR</name>
<dbReference type="PANTHER" id="PTHR33408">
    <property type="entry name" value="TRANSPOSASE"/>
    <property type="match status" value="1"/>
</dbReference>
<accession>A0A7Z9ATS1</accession>
<proteinExistence type="predicted"/>
<comment type="caution">
    <text evidence="1">The sequence shown here is derived from an EMBL/GenBank/DDBJ whole genome shotgun (WGS) entry which is preliminary data.</text>
</comment>
<dbReference type="Proteomes" id="UP000352698">
    <property type="component" value="Unassembled WGS sequence"/>
</dbReference>
<dbReference type="PANTHER" id="PTHR33408:SF2">
    <property type="entry name" value="TRANSPOSASE DDE DOMAIN-CONTAINING PROTEIN"/>
    <property type="match status" value="1"/>
</dbReference>
<dbReference type="InterPro" id="IPR002559">
    <property type="entry name" value="Transposase_11"/>
</dbReference>
<dbReference type="GO" id="GO:0006313">
    <property type="term" value="P:DNA transposition"/>
    <property type="evidence" value="ECO:0007669"/>
    <property type="project" value="InterPro"/>
</dbReference>
<protein>
    <submittedName>
        <fullName evidence="1">Transposase</fullName>
    </submittedName>
</protein>
<gene>
    <name evidence="1" type="ORF">NCTC12204_01205</name>
</gene>
<sequence length="127" mass="15027">MRMKDDYMRNGQLKPGYHLQITTENQYVLSYELFPNPTDTKILKPFLDSFLDQHKELPEYIVADAGYGSEEIYMYINDVLHITPLITYGSYYKENKKKDKENPFNVENWRYLEEQDPGESSGTVQKL</sequence>
<dbReference type="AlphaFoldDB" id="A0A7Z9ATS1"/>
<organism evidence="1 2">
    <name type="scientific">Enterococcus hirae</name>
    <dbReference type="NCBI Taxonomy" id="1354"/>
    <lineage>
        <taxon>Bacteria</taxon>
        <taxon>Bacillati</taxon>
        <taxon>Bacillota</taxon>
        <taxon>Bacilli</taxon>
        <taxon>Lactobacillales</taxon>
        <taxon>Enterococcaceae</taxon>
        <taxon>Enterococcus</taxon>
    </lineage>
</organism>
<evidence type="ECO:0000313" key="1">
    <source>
        <dbReference type="EMBL" id="VTQ63230.1"/>
    </source>
</evidence>
<dbReference type="GO" id="GO:0003677">
    <property type="term" value="F:DNA binding"/>
    <property type="evidence" value="ECO:0007669"/>
    <property type="project" value="InterPro"/>
</dbReference>
<dbReference type="GO" id="GO:0004803">
    <property type="term" value="F:transposase activity"/>
    <property type="evidence" value="ECO:0007669"/>
    <property type="project" value="InterPro"/>
</dbReference>
<dbReference type="EMBL" id="CABEEP010000001">
    <property type="protein sequence ID" value="VTQ63230.1"/>
    <property type="molecule type" value="Genomic_DNA"/>
</dbReference>
<reference evidence="1 2" key="1">
    <citation type="submission" date="2019-05" db="EMBL/GenBank/DDBJ databases">
        <authorList>
            <consortium name="Pathogen Informatics"/>
        </authorList>
    </citation>
    <scope>NUCLEOTIDE SEQUENCE [LARGE SCALE GENOMIC DNA]</scope>
    <source>
        <strain evidence="1 2">NCTC12204</strain>
    </source>
</reference>
<evidence type="ECO:0000313" key="2">
    <source>
        <dbReference type="Proteomes" id="UP000352698"/>
    </source>
</evidence>
<dbReference type="Pfam" id="PF01609">
    <property type="entry name" value="DDE_Tnp_1"/>
    <property type="match status" value="1"/>
</dbReference>